<dbReference type="AlphaFoldDB" id="A0A8K0J1H2"/>
<reference evidence="1" key="1">
    <citation type="journal article" date="2020" name="bioRxiv">
        <title>Whole genome comparisons of ergot fungi reveals the divergence and evolution of species within the genus Claviceps are the result of varying mechanisms driving genome evolution and host range expansion.</title>
        <authorList>
            <person name="Wyka S.A."/>
            <person name="Mondo S.J."/>
            <person name="Liu M."/>
            <person name="Dettman J."/>
            <person name="Nalam V."/>
            <person name="Broders K.D."/>
        </authorList>
    </citation>
    <scope>NUCLEOTIDE SEQUENCE</scope>
    <source>
        <strain evidence="1">CCC 489</strain>
    </source>
</reference>
<keyword evidence="2" id="KW-1185">Reference proteome</keyword>
<accession>A0A8K0J1H2</accession>
<dbReference type="InterPro" id="IPR029058">
    <property type="entry name" value="AB_hydrolase_fold"/>
</dbReference>
<dbReference type="EMBL" id="SRPY01000790">
    <property type="protein sequence ID" value="KAG5917735.1"/>
    <property type="molecule type" value="Genomic_DNA"/>
</dbReference>
<dbReference type="Proteomes" id="UP000811619">
    <property type="component" value="Unassembled WGS sequence"/>
</dbReference>
<dbReference type="OrthoDB" id="2152029at2759"/>
<organism evidence="1 2">
    <name type="scientific">Claviceps africana</name>
    <dbReference type="NCBI Taxonomy" id="83212"/>
    <lineage>
        <taxon>Eukaryota</taxon>
        <taxon>Fungi</taxon>
        <taxon>Dikarya</taxon>
        <taxon>Ascomycota</taxon>
        <taxon>Pezizomycotina</taxon>
        <taxon>Sordariomycetes</taxon>
        <taxon>Hypocreomycetidae</taxon>
        <taxon>Hypocreales</taxon>
        <taxon>Clavicipitaceae</taxon>
        <taxon>Claviceps</taxon>
    </lineage>
</organism>
<dbReference type="Gene3D" id="3.40.50.1820">
    <property type="entry name" value="alpha/beta hydrolase"/>
    <property type="match status" value="1"/>
</dbReference>
<sequence length="145" mass="15743">DHSARTFYAGGDLVTPEVDGLWSRALLAGAPKDYFNSASLAPRSWLAAFPVTRLLVCAGGSEIMLPAIEDFAEKLQVGKPTMENSCTALVLARSAPRPTQAALPNVEFFVGPREGHVAPVYNLYVGDRTETQQGKRVKAWLREVV</sequence>
<proteinExistence type="predicted"/>
<name>A0A8K0J1H2_9HYPO</name>
<comment type="caution">
    <text evidence="1">The sequence shown here is derived from an EMBL/GenBank/DDBJ whole genome shotgun (WGS) entry which is preliminary data.</text>
</comment>
<evidence type="ECO:0000313" key="2">
    <source>
        <dbReference type="Proteomes" id="UP000811619"/>
    </source>
</evidence>
<feature type="non-terminal residue" evidence="1">
    <location>
        <position position="145"/>
    </location>
</feature>
<protein>
    <submittedName>
        <fullName evidence="1">Uncharacterized protein</fullName>
    </submittedName>
</protein>
<evidence type="ECO:0000313" key="1">
    <source>
        <dbReference type="EMBL" id="KAG5917735.1"/>
    </source>
</evidence>
<gene>
    <name evidence="1" type="ORF">E4U42_007145</name>
</gene>